<name>I3EJ24_NEMP3</name>
<dbReference type="InParanoid" id="I3EJ24"/>
<dbReference type="InterPro" id="IPR007233">
    <property type="entry name" value="TRAPPC"/>
</dbReference>
<evidence type="ECO:0000256" key="3">
    <source>
        <dbReference type="ARBA" id="ARBA00022448"/>
    </source>
</evidence>
<dbReference type="HOGENOM" id="CLU_1835670_0_0_1"/>
<evidence type="ECO:0000256" key="6">
    <source>
        <dbReference type="ARBA" id="ARBA00023034"/>
    </source>
</evidence>
<evidence type="ECO:0008006" key="9">
    <source>
        <dbReference type="Google" id="ProtNLM"/>
    </source>
</evidence>
<keyword evidence="4" id="KW-0256">Endoplasmic reticulum</keyword>
<evidence type="ECO:0000256" key="1">
    <source>
        <dbReference type="ARBA" id="ARBA00004240"/>
    </source>
</evidence>
<protein>
    <recommendedName>
        <fullName evidence="9">Trafficking protein particle complex subunit</fullName>
    </recommendedName>
</protein>
<dbReference type="GO" id="GO:0005794">
    <property type="term" value="C:Golgi apparatus"/>
    <property type="evidence" value="ECO:0007669"/>
    <property type="project" value="UniProtKB-SubCell"/>
</dbReference>
<dbReference type="OrthoDB" id="2186726at2759"/>
<evidence type="ECO:0000256" key="4">
    <source>
        <dbReference type="ARBA" id="ARBA00022824"/>
    </source>
</evidence>
<evidence type="ECO:0000256" key="5">
    <source>
        <dbReference type="ARBA" id="ARBA00022892"/>
    </source>
</evidence>
<accession>I3EJ24</accession>
<keyword evidence="3" id="KW-0813">Transport</keyword>
<reference evidence="7" key="1">
    <citation type="submission" date="2011-01" db="EMBL/GenBank/DDBJ databases">
        <title>The Genome Sequence of Nematocida parisii strain ERTm3.</title>
        <authorList>
            <consortium name="The Broad Institute Genome Sequencing Platform"/>
            <consortium name="The Broad Institute Genome Sequencing Center for Infectious Disease"/>
            <person name="Cuomo C."/>
            <person name="Troemel E."/>
            <person name="Young S.K."/>
            <person name="Zeng Q."/>
            <person name="Gargeya S."/>
            <person name="Fitzgerald M."/>
            <person name="Haas B."/>
            <person name="Abouelleil A."/>
            <person name="Alvarado L."/>
            <person name="Arachchi H.M."/>
            <person name="Berlin A."/>
            <person name="Chapman S.B."/>
            <person name="Gearin G."/>
            <person name="Goldberg J."/>
            <person name="Griggs A."/>
            <person name="Gujja S."/>
            <person name="Hansen M."/>
            <person name="Heiman D."/>
            <person name="Howarth C."/>
            <person name="Larimer J."/>
            <person name="Lui A."/>
            <person name="MacDonald P.J.P."/>
            <person name="McCowen C."/>
            <person name="Montmayeur A."/>
            <person name="Murphy C."/>
            <person name="Neiman D."/>
            <person name="Pearson M."/>
            <person name="Priest M."/>
            <person name="Roberts A."/>
            <person name="Saif S."/>
            <person name="Shea T."/>
            <person name="Sisk P."/>
            <person name="Stolte C."/>
            <person name="Sykes S."/>
            <person name="Wortman J."/>
            <person name="Nusbaum C."/>
            <person name="Birren B."/>
        </authorList>
    </citation>
    <scope>NUCLEOTIDE SEQUENCE</scope>
    <source>
        <strain evidence="7">ERTm3</strain>
    </source>
</reference>
<dbReference type="EMBL" id="GL870877">
    <property type="protein sequence ID" value="EIJ89221.1"/>
    <property type="molecule type" value="Genomic_DNA"/>
</dbReference>
<keyword evidence="8" id="KW-1185">Reference proteome</keyword>
<dbReference type="Proteomes" id="UP000002872">
    <property type="component" value="Unassembled WGS sequence"/>
</dbReference>
<dbReference type="AlphaFoldDB" id="I3EJ24"/>
<evidence type="ECO:0000313" key="8">
    <source>
        <dbReference type="Proteomes" id="UP000002872"/>
    </source>
</evidence>
<dbReference type="OMA" id="STIYTAM"/>
<dbReference type="GO" id="GO:0030008">
    <property type="term" value="C:TRAPP complex"/>
    <property type="evidence" value="ECO:0007669"/>
    <property type="project" value="InterPro"/>
</dbReference>
<dbReference type="SUPFAM" id="SSF64356">
    <property type="entry name" value="SNARE-like"/>
    <property type="match status" value="1"/>
</dbReference>
<dbReference type="InterPro" id="IPR011012">
    <property type="entry name" value="Longin-like_dom_sf"/>
</dbReference>
<organism evidence="7 8">
    <name type="scientific">Nematocida parisii (strain ERTm3)</name>
    <name type="common">Nematode killer fungus</name>
    <dbReference type="NCBI Taxonomy" id="935791"/>
    <lineage>
        <taxon>Eukaryota</taxon>
        <taxon>Fungi</taxon>
        <taxon>Fungi incertae sedis</taxon>
        <taxon>Microsporidia</taxon>
        <taxon>Nematocida</taxon>
    </lineage>
</organism>
<dbReference type="GO" id="GO:0005783">
    <property type="term" value="C:endoplasmic reticulum"/>
    <property type="evidence" value="ECO:0007669"/>
    <property type="project" value="UniProtKB-SubCell"/>
</dbReference>
<dbReference type="Gene3D" id="3.30.450.70">
    <property type="match status" value="1"/>
</dbReference>
<evidence type="ECO:0000313" key="7">
    <source>
        <dbReference type="EMBL" id="EIJ89221.1"/>
    </source>
</evidence>
<dbReference type="Pfam" id="PF04099">
    <property type="entry name" value="Sybindin"/>
    <property type="match status" value="1"/>
</dbReference>
<sequence>MIHGVLIVNSCGGLIYDEIIPSAFSGDLNIDRVIAMASTIYTAMEILSSHGITQRAGKYTKMYLRYEKASLTAMKTQTDMIFVIIHDTADTAASILKYVENAHVSFVNSILHNPEYYVDDRISIKFLHLENARRN</sequence>
<comment type="subcellular location">
    <subcellularLocation>
        <location evidence="1">Endoplasmic reticulum</location>
    </subcellularLocation>
    <subcellularLocation>
        <location evidence="2">Golgi apparatus</location>
    </subcellularLocation>
</comment>
<keyword evidence="6" id="KW-0333">Golgi apparatus</keyword>
<dbReference type="GO" id="GO:0048193">
    <property type="term" value="P:Golgi vesicle transport"/>
    <property type="evidence" value="ECO:0007669"/>
    <property type="project" value="UniProtKB-ARBA"/>
</dbReference>
<gene>
    <name evidence="7" type="ORF">NEQG_01040</name>
</gene>
<evidence type="ECO:0000256" key="2">
    <source>
        <dbReference type="ARBA" id="ARBA00004555"/>
    </source>
</evidence>
<keyword evidence="5" id="KW-0931">ER-Golgi transport</keyword>
<proteinExistence type="predicted"/>
<dbReference type="VEuPathDB" id="MicrosporidiaDB:NEQG_01040"/>